<dbReference type="RefSeq" id="WP_126780665.1">
    <property type="nucleotide sequence ID" value="NZ_PIQC01000003.1"/>
</dbReference>
<proteinExistence type="predicted"/>
<dbReference type="Pfam" id="PF01580">
    <property type="entry name" value="FtsK_SpoIIIE"/>
    <property type="match status" value="1"/>
</dbReference>
<gene>
    <name evidence="5" type="ORF">CWI78_04455</name>
</gene>
<name>A0A432Z1Q7_9GAMM</name>
<evidence type="ECO:0000259" key="4">
    <source>
        <dbReference type="PROSITE" id="PS50901"/>
    </source>
</evidence>
<evidence type="ECO:0000256" key="1">
    <source>
        <dbReference type="ARBA" id="ARBA00022741"/>
    </source>
</evidence>
<dbReference type="GO" id="GO:0005524">
    <property type="term" value="F:ATP binding"/>
    <property type="evidence" value="ECO:0007669"/>
    <property type="project" value="UniProtKB-UniRule"/>
</dbReference>
<evidence type="ECO:0000256" key="2">
    <source>
        <dbReference type="ARBA" id="ARBA00022840"/>
    </source>
</evidence>
<dbReference type="PROSITE" id="PS50901">
    <property type="entry name" value="FTSK"/>
    <property type="match status" value="1"/>
</dbReference>
<dbReference type="InterPro" id="IPR002543">
    <property type="entry name" value="FtsK_dom"/>
</dbReference>
<reference evidence="6" key="1">
    <citation type="journal article" date="2018" name="Front. Microbiol.">
        <title>Genome-Based Analysis Reveals the Taxonomy and Diversity of the Family Idiomarinaceae.</title>
        <authorList>
            <person name="Liu Y."/>
            <person name="Lai Q."/>
            <person name="Shao Z."/>
        </authorList>
    </citation>
    <scope>NUCLEOTIDE SEQUENCE [LARGE SCALE GENOMIC DNA]</scope>
    <source>
        <strain evidence="6">R22</strain>
    </source>
</reference>
<keyword evidence="2 3" id="KW-0067">ATP-binding</keyword>
<accession>A0A432Z1Q7</accession>
<dbReference type="Gene3D" id="3.40.50.300">
    <property type="entry name" value="P-loop containing nucleotide triphosphate hydrolases"/>
    <property type="match status" value="2"/>
</dbReference>
<dbReference type="PANTHER" id="PTHR22683:SF41">
    <property type="entry name" value="DNA TRANSLOCASE FTSK"/>
    <property type="match status" value="1"/>
</dbReference>
<evidence type="ECO:0000313" key="6">
    <source>
        <dbReference type="Proteomes" id="UP000288058"/>
    </source>
</evidence>
<dbReference type="InterPro" id="IPR027417">
    <property type="entry name" value="P-loop_NTPase"/>
</dbReference>
<feature type="domain" description="FtsK" evidence="4">
    <location>
        <begin position="382"/>
        <end position="580"/>
    </location>
</feature>
<evidence type="ECO:0000313" key="5">
    <source>
        <dbReference type="EMBL" id="RUO71773.1"/>
    </source>
</evidence>
<sequence length="972" mass="110287">MTSSEQISSLEQLQGELERKAVKLQSEKSDIIKQLKELEPQTVSALQKQIDAGHGIPEVIQQIMGAVYQQLENYQQQRIEEIYKFKVPLLYQPDLNAVDWLSHSFNEDELARQITYGCESFIDANQYGLYESIELPLVKPLLATERSYAVFDNEYQIDKQQGLNVLHERVMRLVAMMPHSSRFTLLDLDGFGSNFIYKNDLPKTRPVSDDVHKTLDDIAADIKRIYGLFSVQVQSLLDFDEGSRGNEDFEFIMVANFPRGFDRRSIEQLARIAENGPKCGKYVFLHIDEEAEFPSGTSLSMFKNLEYLPWRTLKEGEAGEGFFPVESTTMQAIFKGIQNSEKQETELRFEEGTPFINDFEQWWQADPVAQIHTPVGGSGGKKNDLRIWFGEGKDSVCAHGMLGATTGAGKSNLYHTFIMGLACRYSPDDLQFYLVDGKQGVEFTDYRSLPHCRVVSLYTSPQLARSVLEELVDTMERRNELFTQYGVSSFAEYRKAGQPGGNLARIVAVVDEYQTFFEDDRDGLGSELMLKLVSQSRSAGIHLFVGSQRFNVAGMQKQQAIFGNMHLRVGMKMTAADITALNEFQAGGKALLRSCQEVGQAVINDALGDDSSNIQGRIFRMTDDLRKELIERLQQKWHDSYADRELESPVILNGTEQPKLSENPQLLHVLHHYAERPDDNQWREFAALPQHAAGLGINEWYPVEKPHVFWLGQQQNIHGQSALILRRRQAENLVIVGDNAEARLGLSGMMLAQLPVNHGHCDAKAYLYDCAIEGSPWHGVLQQVAESTSIETNVATHSDEFAAQLNELTEELSQRQAVASSDRHQLSSIYLFISEAQRAEALQMSEGRFGTPTPSEQGQLLEQLYSKGPELGIHVVLAVDSYRALSQLMERAMLSKFRHRIALQMNEEDSFKFINGRQASRLQAAGPKPIYALYIEEMQNRMEQFKPYAYQSQEKLTEELEQLSQERQRWEA</sequence>
<dbReference type="EMBL" id="PIQC01000003">
    <property type="protein sequence ID" value="RUO71773.1"/>
    <property type="molecule type" value="Genomic_DNA"/>
</dbReference>
<feature type="binding site" evidence="3">
    <location>
        <begin position="404"/>
        <end position="411"/>
    </location>
    <ligand>
        <name>ATP</name>
        <dbReference type="ChEBI" id="CHEBI:30616"/>
    </ligand>
</feature>
<dbReference type="PANTHER" id="PTHR22683">
    <property type="entry name" value="SPORULATION PROTEIN RELATED"/>
    <property type="match status" value="1"/>
</dbReference>
<comment type="caution">
    <text evidence="5">The sequence shown here is derived from an EMBL/GenBank/DDBJ whole genome shotgun (WGS) entry which is preliminary data.</text>
</comment>
<evidence type="ECO:0000256" key="3">
    <source>
        <dbReference type="PROSITE-ProRule" id="PRU00289"/>
    </source>
</evidence>
<keyword evidence="6" id="KW-1185">Reference proteome</keyword>
<dbReference type="SUPFAM" id="SSF52540">
    <property type="entry name" value="P-loop containing nucleoside triphosphate hydrolases"/>
    <property type="match status" value="1"/>
</dbReference>
<dbReference type="AlphaFoldDB" id="A0A432Z1Q7"/>
<dbReference type="InterPro" id="IPR050206">
    <property type="entry name" value="FtsK/SpoIIIE/SftA"/>
</dbReference>
<dbReference type="Proteomes" id="UP000288058">
    <property type="component" value="Unassembled WGS sequence"/>
</dbReference>
<dbReference type="GO" id="GO:0003677">
    <property type="term" value="F:DNA binding"/>
    <property type="evidence" value="ECO:0007669"/>
    <property type="project" value="InterPro"/>
</dbReference>
<keyword evidence="1 3" id="KW-0547">Nucleotide-binding</keyword>
<organism evidence="5 6">
    <name type="scientific">Idiomarina ramblicola</name>
    <dbReference type="NCBI Taxonomy" id="263724"/>
    <lineage>
        <taxon>Bacteria</taxon>
        <taxon>Pseudomonadati</taxon>
        <taxon>Pseudomonadota</taxon>
        <taxon>Gammaproteobacteria</taxon>
        <taxon>Alteromonadales</taxon>
        <taxon>Idiomarinaceae</taxon>
        <taxon>Idiomarina</taxon>
    </lineage>
</organism>
<dbReference type="OrthoDB" id="9807790at2"/>
<protein>
    <recommendedName>
        <fullName evidence="4">FtsK domain-containing protein</fullName>
    </recommendedName>
</protein>